<dbReference type="GO" id="GO:0003989">
    <property type="term" value="F:acetyl-CoA carboxylase activity"/>
    <property type="evidence" value="ECO:0007669"/>
    <property type="project" value="InterPro"/>
</dbReference>
<reference evidence="2 3" key="1">
    <citation type="journal article" date="2019" name="Emerg. Microbes Infect.">
        <title>Comprehensive subspecies identification of 175 nontuberculous mycobacteria species based on 7547 genomic profiles.</title>
        <authorList>
            <person name="Matsumoto Y."/>
            <person name="Kinjo T."/>
            <person name="Motooka D."/>
            <person name="Nabeya D."/>
            <person name="Jung N."/>
            <person name="Uechi K."/>
            <person name="Horii T."/>
            <person name="Iida T."/>
            <person name="Fujita J."/>
            <person name="Nakamura S."/>
        </authorList>
    </citation>
    <scope>NUCLEOTIDE SEQUENCE [LARGE SCALE GENOMIC DNA]</scope>
    <source>
        <strain evidence="2 3">JCM 17783</strain>
    </source>
</reference>
<dbReference type="GO" id="GO:0004658">
    <property type="term" value="F:propionyl-CoA carboxylase activity"/>
    <property type="evidence" value="ECO:0007669"/>
    <property type="project" value="InterPro"/>
</dbReference>
<organism evidence="2 3">
    <name type="scientific">Mycobacterium stomatepiae</name>
    <dbReference type="NCBI Taxonomy" id="470076"/>
    <lineage>
        <taxon>Bacteria</taxon>
        <taxon>Bacillati</taxon>
        <taxon>Actinomycetota</taxon>
        <taxon>Actinomycetes</taxon>
        <taxon>Mycobacteriales</taxon>
        <taxon>Mycobacteriaceae</taxon>
        <taxon>Mycobacterium</taxon>
        <taxon>Mycobacterium simiae complex</taxon>
    </lineage>
</organism>
<keyword evidence="3" id="KW-1185">Reference proteome</keyword>
<dbReference type="AlphaFoldDB" id="A0A7I7Q7T5"/>
<proteinExistence type="predicted"/>
<dbReference type="KEGG" id="msto:MSTO_26090"/>
<sequence length="91" mass="9787">MSEANGSGPVSDIDEATEAADTPHLPHIKILRGRPTAAEVAALVTVLGSAGGGAQPEQPESTRWGLPVDKLRYAISNYQRVTLQERIHMQR</sequence>
<dbReference type="RefSeq" id="WP_163790418.1">
    <property type="nucleotide sequence ID" value="NZ_AP022587.1"/>
</dbReference>
<evidence type="ECO:0000256" key="1">
    <source>
        <dbReference type="SAM" id="MobiDB-lite"/>
    </source>
</evidence>
<dbReference type="EMBL" id="AP022587">
    <property type="protein sequence ID" value="BBY22404.1"/>
    <property type="molecule type" value="Genomic_DNA"/>
</dbReference>
<dbReference type="Proteomes" id="UP000467130">
    <property type="component" value="Chromosome"/>
</dbReference>
<gene>
    <name evidence="2" type="ORF">MSTO_26090</name>
</gene>
<evidence type="ECO:0008006" key="4">
    <source>
        <dbReference type="Google" id="ProtNLM"/>
    </source>
</evidence>
<dbReference type="Pfam" id="PF13822">
    <property type="entry name" value="ACC_epsilon"/>
    <property type="match status" value="1"/>
</dbReference>
<dbReference type="InterPro" id="IPR032716">
    <property type="entry name" value="ACC_epsilon"/>
</dbReference>
<evidence type="ECO:0000313" key="2">
    <source>
        <dbReference type="EMBL" id="BBY22404.1"/>
    </source>
</evidence>
<evidence type="ECO:0000313" key="3">
    <source>
        <dbReference type="Proteomes" id="UP000467130"/>
    </source>
</evidence>
<feature type="region of interest" description="Disordered" evidence="1">
    <location>
        <begin position="1"/>
        <end position="26"/>
    </location>
</feature>
<name>A0A7I7Q7T5_9MYCO</name>
<protein>
    <recommendedName>
        <fullName evidence="4">Acyl-CoA carboxylase subunit epsilon</fullName>
    </recommendedName>
</protein>
<accession>A0A7I7Q7T5</accession>